<proteinExistence type="predicted"/>
<dbReference type="Proteomes" id="UP001162483">
    <property type="component" value="Unassembled WGS sequence"/>
</dbReference>
<dbReference type="EMBL" id="CATNWA010015267">
    <property type="protein sequence ID" value="CAI9581397.1"/>
    <property type="molecule type" value="Genomic_DNA"/>
</dbReference>
<keyword evidence="2" id="KW-1185">Reference proteome</keyword>
<evidence type="ECO:0000313" key="2">
    <source>
        <dbReference type="Proteomes" id="UP001162483"/>
    </source>
</evidence>
<gene>
    <name evidence="1" type="ORF">SPARVUS_LOCUS9479178</name>
</gene>
<accession>A0ABN9E9F3</accession>
<sequence>MGTGRAGTDGHRQVALLELHRSSGHTDHQCSDDLCTCPLQGMPELSTLPVMLVS</sequence>
<protein>
    <submittedName>
        <fullName evidence="1">Uncharacterized protein</fullName>
    </submittedName>
</protein>
<reference evidence="1" key="1">
    <citation type="submission" date="2023-05" db="EMBL/GenBank/DDBJ databases">
        <authorList>
            <person name="Stuckert A."/>
        </authorList>
    </citation>
    <scope>NUCLEOTIDE SEQUENCE</scope>
</reference>
<name>A0ABN9E9F3_9NEOB</name>
<evidence type="ECO:0000313" key="1">
    <source>
        <dbReference type="EMBL" id="CAI9581397.1"/>
    </source>
</evidence>
<organism evidence="1 2">
    <name type="scientific">Staurois parvus</name>
    <dbReference type="NCBI Taxonomy" id="386267"/>
    <lineage>
        <taxon>Eukaryota</taxon>
        <taxon>Metazoa</taxon>
        <taxon>Chordata</taxon>
        <taxon>Craniata</taxon>
        <taxon>Vertebrata</taxon>
        <taxon>Euteleostomi</taxon>
        <taxon>Amphibia</taxon>
        <taxon>Batrachia</taxon>
        <taxon>Anura</taxon>
        <taxon>Neobatrachia</taxon>
        <taxon>Ranoidea</taxon>
        <taxon>Ranidae</taxon>
        <taxon>Staurois</taxon>
    </lineage>
</organism>
<comment type="caution">
    <text evidence="1">The sequence shown here is derived from an EMBL/GenBank/DDBJ whole genome shotgun (WGS) entry which is preliminary data.</text>
</comment>